<evidence type="ECO:0000313" key="1">
    <source>
        <dbReference type="EMBL" id="CAI4004453.1"/>
    </source>
</evidence>
<proteinExistence type="predicted"/>
<dbReference type="Proteomes" id="UP001152797">
    <property type="component" value="Unassembled WGS sequence"/>
</dbReference>
<keyword evidence="3" id="KW-1185">Reference proteome</keyword>
<dbReference type="AlphaFoldDB" id="A0A9P1D8D3"/>
<dbReference type="EMBL" id="CAMXCT020003435">
    <property type="protein sequence ID" value="CAL1157828.1"/>
    <property type="molecule type" value="Genomic_DNA"/>
</dbReference>
<dbReference type="EMBL" id="CAMXCT010003435">
    <property type="protein sequence ID" value="CAI4004453.1"/>
    <property type="molecule type" value="Genomic_DNA"/>
</dbReference>
<gene>
    <name evidence="1" type="ORF">C1SCF055_LOCUS30238</name>
</gene>
<organism evidence="1">
    <name type="scientific">Cladocopium goreaui</name>
    <dbReference type="NCBI Taxonomy" id="2562237"/>
    <lineage>
        <taxon>Eukaryota</taxon>
        <taxon>Sar</taxon>
        <taxon>Alveolata</taxon>
        <taxon>Dinophyceae</taxon>
        <taxon>Suessiales</taxon>
        <taxon>Symbiodiniaceae</taxon>
        <taxon>Cladocopium</taxon>
    </lineage>
</organism>
<sequence>MEKIFSRLALLTTPSTTVPLPASFSVTEVLDHVLPNGTEITEEWAEIGTGCAEAWGLLDDMVTDLETERIFYNPPQFRATLPSGRDAAQHKGMVTVNPELPSQEEKFAHHQLRSLLDEGKASEDDPWEKMLLSGLCQLHAEVNIDLALPSSAEAEACLLSGVEQLSEAFDKSNLRSFYKSFGWSDAKEYFSSMGETQVMLVDIDHNDSDDRLAIILLAFQAASANLERLEKGETEAKATILLDGRTYETAGGLTLWRSLQLASRLTAALAPGVEVLPVISDSLSALKLMCSYLKVDASFEALNRTTTGTGDFFRSLKVEDLRAVKGAASVWMLSGLCTKHVEDFAFCQKNFGTRFTFIEQAQPAWQSVDFPASAEVQPSWAFPPAFGEEKGFGVEPSNIRSSEATYTETLTNYLRFQQLVAPGAKYVCPALARSNGFLPAPAREPMLTISGRPFNVIPGKEYVIKKALDVKRAQLAFGNLLQNAKACYEDSLYPELCIDSCDDFGADRPELAAVVKYGTFMADAIVVCLAARPRLQTLPKRRRLALALVPRPGSLEKNHCGVMLWLCTTAGAHCVARKPRIAVVANVKNKGYAERVDQLQESLEEKANGSQLKEIVREAWTKEEGHLGRLQKLCDSKVSITDFASLAAVAEGKASLADVDATVQRQVQRRLQCLITDQRLVSHAEVGNITEAALKDVKEQLKELQP</sequence>
<comment type="caution">
    <text evidence="1">The sequence shown here is derived from an EMBL/GenBank/DDBJ whole genome shotgun (WGS) entry which is preliminary data.</text>
</comment>
<accession>A0A9P1D8D3</accession>
<reference evidence="2" key="2">
    <citation type="submission" date="2024-04" db="EMBL/GenBank/DDBJ databases">
        <authorList>
            <person name="Chen Y."/>
            <person name="Shah S."/>
            <person name="Dougan E. K."/>
            <person name="Thang M."/>
            <person name="Chan C."/>
        </authorList>
    </citation>
    <scope>NUCLEOTIDE SEQUENCE [LARGE SCALE GENOMIC DNA]</scope>
</reference>
<dbReference type="OrthoDB" id="422174at2759"/>
<evidence type="ECO:0000313" key="3">
    <source>
        <dbReference type="Proteomes" id="UP001152797"/>
    </source>
</evidence>
<dbReference type="EMBL" id="CAMXCT030003435">
    <property type="protein sequence ID" value="CAL4791765.1"/>
    <property type="molecule type" value="Genomic_DNA"/>
</dbReference>
<evidence type="ECO:0000313" key="2">
    <source>
        <dbReference type="EMBL" id="CAL1157828.1"/>
    </source>
</evidence>
<protein>
    <submittedName>
        <fullName evidence="1">Uncharacterized protein</fullName>
    </submittedName>
</protein>
<reference evidence="1" key="1">
    <citation type="submission" date="2022-10" db="EMBL/GenBank/DDBJ databases">
        <authorList>
            <person name="Chen Y."/>
            <person name="Dougan E. K."/>
            <person name="Chan C."/>
            <person name="Rhodes N."/>
            <person name="Thang M."/>
        </authorList>
    </citation>
    <scope>NUCLEOTIDE SEQUENCE</scope>
</reference>
<name>A0A9P1D8D3_9DINO</name>